<feature type="transmembrane region" description="Helical" evidence="4">
    <location>
        <begin position="66"/>
        <end position="86"/>
    </location>
</feature>
<keyword evidence="4" id="KW-0812">Transmembrane</keyword>
<reference evidence="6 7" key="1">
    <citation type="journal article" date="2015" name="Stand. Genomic Sci.">
        <title>Genomic Encyclopedia of Bacterial and Archaeal Type Strains, Phase III: the genomes of soil and plant-associated and newly described type strains.</title>
        <authorList>
            <person name="Whitman W.B."/>
            <person name="Woyke T."/>
            <person name="Klenk H.P."/>
            <person name="Zhou Y."/>
            <person name="Lilburn T.G."/>
            <person name="Beck B.J."/>
            <person name="De Vos P."/>
            <person name="Vandamme P."/>
            <person name="Eisen J.A."/>
            <person name="Garrity G."/>
            <person name="Hugenholtz P."/>
            <person name="Kyrpides N.C."/>
        </authorList>
    </citation>
    <scope>NUCLEOTIDE SEQUENCE [LARGE SCALE GENOMIC DNA]</scope>
    <source>
        <strain evidence="6 7">S2T63</strain>
    </source>
</reference>
<dbReference type="InterPro" id="IPR003594">
    <property type="entry name" value="HATPase_dom"/>
</dbReference>
<dbReference type="OrthoDB" id="144293at2"/>
<dbReference type="SUPFAM" id="SSF55874">
    <property type="entry name" value="ATPase domain of HSP90 chaperone/DNA topoisomerase II/histidine kinase"/>
    <property type="match status" value="1"/>
</dbReference>
<accession>A0A498C4T2</accession>
<feature type="transmembrane region" description="Helical" evidence="4">
    <location>
        <begin position="93"/>
        <end position="112"/>
    </location>
</feature>
<dbReference type="GO" id="GO:0000160">
    <property type="term" value="P:phosphorelay signal transduction system"/>
    <property type="evidence" value="ECO:0007669"/>
    <property type="project" value="UniProtKB-KW"/>
</dbReference>
<protein>
    <submittedName>
        <fullName evidence="6">Signal transduction histidine kinase</fullName>
    </submittedName>
</protein>
<keyword evidence="2 6" id="KW-0418">Kinase</keyword>
<feature type="transmembrane region" description="Helical" evidence="4">
    <location>
        <begin position="36"/>
        <end position="54"/>
    </location>
</feature>
<dbReference type="PANTHER" id="PTHR24421">
    <property type="entry name" value="NITRATE/NITRITE SENSOR PROTEIN NARX-RELATED"/>
    <property type="match status" value="1"/>
</dbReference>
<feature type="domain" description="Histidine kinase/HSP90-like ATPase" evidence="5">
    <location>
        <begin position="311"/>
        <end position="375"/>
    </location>
</feature>
<dbReference type="RefSeq" id="WP_121060213.1">
    <property type="nucleotide sequence ID" value="NZ_RCDB01000003.1"/>
</dbReference>
<keyword evidence="4" id="KW-1133">Transmembrane helix</keyword>
<comment type="caution">
    <text evidence="6">The sequence shown here is derived from an EMBL/GenBank/DDBJ whole genome shotgun (WGS) entry which is preliminary data.</text>
</comment>
<feature type="transmembrane region" description="Helical" evidence="4">
    <location>
        <begin position="132"/>
        <end position="159"/>
    </location>
</feature>
<evidence type="ECO:0000256" key="2">
    <source>
        <dbReference type="ARBA" id="ARBA00022777"/>
    </source>
</evidence>
<evidence type="ECO:0000256" key="3">
    <source>
        <dbReference type="ARBA" id="ARBA00023012"/>
    </source>
</evidence>
<dbReference type="Gene3D" id="3.30.565.10">
    <property type="entry name" value="Histidine kinase-like ATPase, C-terminal domain"/>
    <property type="match status" value="1"/>
</dbReference>
<name>A0A498C4T2_9MICO</name>
<evidence type="ECO:0000256" key="1">
    <source>
        <dbReference type="ARBA" id="ARBA00022679"/>
    </source>
</evidence>
<dbReference type="Proteomes" id="UP000273158">
    <property type="component" value="Unassembled WGS sequence"/>
</dbReference>
<gene>
    <name evidence="6" type="ORF">C7474_2375</name>
</gene>
<dbReference type="AlphaFoldDB" id="A0A498C4T2"/>
<feature type="transmembrane region" description="Helical" evidence="4">
    <location>
        <begin position="171"/>
        <end position="195"/>
    </location>
</feature>
<keyword evidence="7" id="KW-1185">Reference proteome</keyword>
<keyword evidence="1" id="KW-0808">Transferase</keyword>
<dbReference type="GO" id="GO:0016301">
    <property type="term" value="F:kinase activity"/>
    <property type="evidence" value="ECO:0007669"/>
    <property type="project" value="UniProtKB-KW"/>
</dbReference>
<evidence type="ECO:0000259" key="5">
    <source>
        <dbReference type="Pfam" id="PF13581"/>
    </source>
</evidence>
<dbReference type="Pfam" id="PF13581">
    <property type="entry name" value="HATPase_c_2"/>
    <property type="match status" value="1"/>
</dbReference>
<organism evidence="6 7">
    <name type="scientific">Microbacterium telephonicum</name>
    <dbReference type="NCBI Taxonomy" id="1714841"/>
    <lineage>
        <taxon>Bacteria</taxon>
        <taxon>Bacillati</taxon>
        <taxon>Actinomycetota</taxon>
        <taxon>Actinomycetes</taxon>
        <taxon>Micrococcales</taxon>
        <taxon>Microbacteriaceae</taxon>
        <taxon>Microbacterium</taxon>
    </lineage>
</organism>
<evidence type="ECO:0000313" key="7">
    <source>
        <dbReference type="Proteomes" id="UP000273158"/>
    </source>
</evidence>
<evidence type="ECO:0000313" key="6">
    <source>
        <dbReference type="EMBL" id="RLK47778.1"/>
    </source>
</evidence>
<dbReference type="InterPro" id="IPR036890">
    <property type="entry name" value="HATPase_C_sf"/>
</dbReference>
<dbReference type="InterPro" id="IPR050482">
    <property type="entry name" value="Sensor_HK_TwoCompSys"/>
</dbReference>
<sequence>MSTDAPVGRIDPDVRRALSGISAGAANFTRARMERILEVVVAGGTALLGVQSLLNAFASTQESPTWHGILLITAFAPWAVMIAALLTGRGVRASTRVFAIVMPLVLVCWPIATAGRDPGVGSPWVWYMLNVVSAATVFAFSVPLQIVWAAGVPVVYVVARLIQLGFPAGEIILVVLDGMFAMILGGVIVALGMILRSVAAQIDLSRRETVASYAAAAAAEAAEKERVAVAALMHDSVLAALISSERAATEREETLAVAMAREALTRLANADRDANEGSDEPIEADLVIARLQKAIDDFHVALTVDVTGDASTLRIPGRVASALVLAATQAIANSVQHAGASGMEVQVRVQPWAIGIRISDRGPGFDPTAVPDDRLGIRGSINARMAAVAGRARVLSGPGGTVVALDWGRSS</sequence>
<evidence type="ECO:0000256" key="4">
    <source>
        <dbReference type="SAM" id="Phobius"/>
    </source>
</evidence>
<proteinExistence type="predicted"/>
<dbReference type="PANTHER" id="PTHR24421:SF61">
    <property type="entry name" value="OXYGEN SENSOR HISTIDINE KINASE NREB"/>
    <property type="match status" value="1"/>
</dbReference>
<keyword evidence="3" id="KW-0902">Two-component regulatory system</keyword>
<dbReference type="EMBL" id="RCDB01000003">
    <property type="protein sequence ID" value="RLK47778.1"/>
    <property type="molecule type" value="Genomic_DNA"/>
</dbReference>
<keyword evidence="4" id="KW-0472">Membrane</keyword>